<gene>
    <name evidence="2" type="ORF">ATI02_5871</name>
</gene>
<proteinExistence type="predicted"/>
<keyword evidence="3" id="KW-1185">Reference proteome</keyword>
<dbReference type="Proteomes" id="UP000232455">
    <property type="component" value="Unassembled WGS sequence"/>
</dbReference>
<organism evidence="2 3">
    <name type="scientific">Pseudomonas baetica</name>
    <dbReference type="NCBI Taxonomy" id="674054"/>
    <lineage>
        <taxon>Bacteria</taxon>
        <taxon>Pseudomonadati</taxon>
        <taxon>Pseudomonadota</taxon>
        <taxon>Gammaproteobacteria</taxon>
        <taxon>Pseudomonadales</taxon>
        <taxon>Pseudomonadaceae</taxon>
        <taxon>Pseudomonas</taxon>
    </lineage>
</organism>
<dbReference type="RefSeq" id="WP_095191445.1">
    <property type="nucleotide sequence ID" value="NZ_JAVLSL010000011.1"/>
</dbReference>
<feature type="transmembrane region" description="Helical" evidence="1">
    <location>
        <begin position="12"/>
        <end position="34"/>
    </location>
</feature>
<evidence type="ECO:0000313" key="3">
    <source>
        <dbReference type="Proteomes" id="UP000232455"/>
    </source>
</evidence>
<keyword evidence="1" id="KW-0812">Transmembrane</keyword>
<keyword evidence="1" id="KW-1133">Transmembrane helix</keyword>
<keyword evidence="1" id="KW-0472">Membrane</keyword>
<evidence type="ECO:0000256" key="1">
    <source>
        <dbReference type="SAM" id="Phobius"/>
    </source>
</evidence>
<feature type="transmembrane region" description="Helical" evidence="1">
    <location>
        <begin position="40"/>
        <end position="60"/>
    </location>
</feature>
<comment type="caution">
    <text evidence="2">The sequence shown here is derived from an EMBL/GenBank/DDBJ whole genome shotgun (WGS) entry which is preliminary data.</text>
</comment>
<name>A0ABX4Q7S6_9PSED</name>
<reference evidence="2 3" key="1">
    <citation type="submission" date="2017-11" db="EMBL/GenBank/DDBJ databases">
        <title>Genome sequencing of a diverse group of Pseudomonas species.</title>
        <authorList>
            <person name="Loper J."/>
        </authorList>
    </citation>
    <scope>NUCLEOTIDE SEQUENCE [LARGE SCALE GENOMIC DNA]</scope>
    <source>
        <strain evidence="2 3">LMG 25716</strain>
    </source>
</reference>
<evidence type="ECO:0008006" key="4">
    <source>
        <dbReference type="Google" id="ProtNLM"/>
    </source>
</evidence>
<protein>
    <recommendedName>
        <fullName evidence="4">Holin</fullName>
    </recommendedName>
</protein>
<accession>A0ABX4Q7S6</accession>
<evidence type="ECO:0000313" key="2">
    <source>
        <dbReference type="EMBL" id="PKA72781.1"/>
    </source>
</evidence>
<sequence length="77" mass="8345">MKYEHEATRVAVVIKLTINQGIATMSALVFWAIFAKVQPVGDVLIGAVIAFAISTAITGYHAHRAQGKHVDLIVDEK</sequence>
<dbReference type="EMBL" id="PHHE01000001">
    <property type="protein sequence ID" value="PKA72781.1"/>
    <property type="molecule type" value="Genomic_DNA"/>
</dbReference>